<dbReference type="GO" id="GO:0019700">
    <property type="term" value="P:organic phosphonate catabolic process"/>
    <property type="evidence" value="ECO:0007669"/>
    <property type="project" value="InterPro"/>
</dbReference>
<dbReference type="Gene3D" id="2.30.40.10">
    <property type="entry name" value="Urease, subunit C, domain 1"/>
    <property type="match status" value="2"/>
</dbReference>
<evidence type="ECO:0000313" key="3">
    <source>
        <dbReference type="Proteomes" id="UP000245202"/>
    </source>
</evidence>
<dbReference type="InterPro" id="IPR012696">
    <property type="entry name" value="PhnM"/>
</dbReference>
<dbReference type="Pfam" id="PF01979">
    <property type="entry name" value="Amidohydro_1"/>
    <property type="match status" value="1"/>
</dbReference>
<dbReference type="InterPro" id="IPR051781">
    <property type="entry name" value="Metallo-dep_Hydrolase"/>
</dbReference>
<keyword evidence="3" id="KW-1185">Reference proteome</keyword>
<dbReference type="PIRSF" id="PIRSF038971">
    <property type="entry name" value="PhnM"/>
    <property type="match status" value="1"/>
</dbReference>
<sequence>MLIRDGQLVLADRVIKGSVGIVDGRITDILEEEDRGAGIAPTAASFLDRYPEAEVVDAEGNFVLPGLIDIHCDAIEKEVQPRPNTLFPLEMALMEFERKLPLHGITTMYHSLSLGVGLSLRGDHYLTGMVDLIGRYNERRSMIRNLIHLRFEISHHAGLPIAERYVEEGAIHYLSFMDHSPGSGQYRKPGSFERYVMKNQGVTMDEVQTIVEELAERRKSVDTDRLKKLGELARSRGIGVASHDDDTPEQVNRSYSLGANVSEFPITLETAQYAVTRGMRVCVGAPNIVRGVSHDGNLSASEAIRLGAADIICSDYHPSSLLTAIFKLADEGTADLPAAVRMASLHPAQAMSADSRIGSIERDKSADLIIVGRYEGMPWVTDTIVGGVRVYRSSVRY</sequence>
<dbReference type="SUPFAM" id="SSF51338">
    <property type="entry name" value="Composite domain of metallo-dependent hydrolases"/>
    <property type="match status" value="1"/>
</dbReference>
<dbReference type="GO" id="GO:0016810">
    <property type="term" value="F:hydrolase activity, acting on carbon-nitrogen (but not peptide) bonds"/>
    <property type="evidence" value="ECO:0007669"/>
    <property type="project" value="InterPro"/>
</dbReference>
<dbReference type="InterPro" id="IPR011059">
    <property type="entry name" value="Metal-dep_hydrolase_composite"/>
</dbReference>
<comment type="caution">
    <text evidence="2">The sequence shown here is derived from an EMBL/GenBank/DDBJ whole genome shotgun (WGS) entry which is preliminary data.</text>
</comment>
<accession>A0A2R5EJG2</accession>
<gene>
    <name evidence="2" type="ORF">PAT3040_01207</name>
</gene>
<dbReference type="Proteomes" id="UP000245202">
    <property type="component" value="Unassembled WGS sequence"/>
</dbReference>
<proteinExistence type="predicted"/>
<protein>
    <submittedName>
        <fullName evidence="2">Alpha-D-ribose 1-methylphosphonate 5-triphosphate diphosphatase</fullName>
    </submittedName>
</protein>
<evidence type="ECO:0000313" key="2">
    <source>
        <dbReference type="EMBL" id="GBG06677.1"/>
    </source>
</evidence>
<dbReference type="SUPFAM" id="SSF51556">
    <property type="entry name" value="Metallo-dependent hydrolases"/>
    <property type="match status" value="1"/>
</dbReference>
<dbReference type="EMBL" id="BDQX01000054">
    <property type="protein sequence ID" value="GBG06677.1"/>
    <property type="molecule type" value="Genomic_DNA"/>
</dbReference>
<dbReference type="PANTHER" id="PTHR43135">
    <property type="entry name" value="ALPHA-D-RIBOSE 1-METHYLPHOSPHONATE 5-TRIPHOSPHATE DIPHOSPHATASE"/>
    <property type="match status" value="1"/>
</dbReference>
<dbReference type="InterPro" id="IPR006680">
    <property type="entry name" value="Amidohydro-rel"/>
</dbReference>
<name>A0A2R5EJG2_9BACL</name>
<feature type="domain" description="Amidohydrolase-related" evidence="1">
    <location>
        <begin position="201"/>
        <end position="388"/>
    </location>
</feature>
<dbReference type="PANTHER" id="PTHR43135:SF3">
    <property type="entry name" value="ALPHA-D-RIBOSE 1-METHYLPHOSPHONATE 5-TRIPHOSPHATE DIPHOSPHATASE"/>
    <property type="match status" value="1"/>
</dbReference>
<dbReference type="NCBIfam" id="NF011987">
    <property type="entry name" value="PRK15446.2-3"/>
    <property type="match status" value="1"/>
</dbReference>
<evidence type="ECO:0000259" key="1">
    <source>
        <dbReference type="Pfam" id="PF01979"/>
    </source>
</evidence>
<dbReference type="NCBIfam" id="NF011984">
    <property type="entry name" value="PRK15446.1-5"/>
    <property type="match status" value="1"/>
</dbReference>
<dbReference type="NCBIfam" id="NF011990">
    <property type="entry name" value="PRK15446.2-6"/>
    <property type="match status" value="1"/>
</dbReference>
<reference evidence="2 3" key="1">
    <citation type="submission" date="2017-08" db="EMBL/GenBank/DDBJ databases">
        <title>Substantial Increase in Enzyme Production by Combined Drug-Resistance Mutations in Paenibacillus agaridevorans.</title>
        <authorList>
            <person name="Tanaka Y."/>
            <person name="Funane K."/>
            <person name="Hosaka T."/>
            <person name="Shiwa Y."/>
            <person name="Fujita N."/>
            <person name="Miyazaki T."/>
            <person name="Yoshikawa H."/>
            <person name="Murakami K."/>
            <person name="Kasahara K."/>
            <person name="Inaoka T."/>
            <person name="Hiraga Y."/>
            <person name="Ochi K."/>
        </authorList>
    </citation>
    <scope>NUCLEOTIDE SEQUENCE [LARGE SCALE GENOMIC DNA]</scope>
    <source>
        <strain evidence="2 3">T-3040</strain>
    </source>
</reference>
<dbReference type="AlphaFoldDB" id="A0A2R5EJG2"/>
<dbReference type="InterPro" id="IPR032466">
    <property type="entry name" value="Metal_Hydrolase"/>
</dbReference>
<organism evidence="2 3">
    <name type="scientific">Paenibacillus agaridevorans</name>
    <dbReference type="NCBI Taxonomy" id="171404"/>
    <lineage>
        <taxon>Bacteria</taxon>
        <taxon>Bacillati</taxon>
        <taxon>Bacillota</taxon>
        <taxon>Bacilli</taxon>
        <taxon>Bacillales</taxon>
        <taxon>Paenibacillaceae</taxon>
        <taxon>Paenibacillus</taxon>
    </lineage>
</organism>